<keyword evidence="2" id="KW-1185">Reference proteome</keyword>
<evidence type="ECO:0000313" key="1">
    <source>
        <dbReference type="EMBL" id="QQP40199.1"/>
    </source>
</evidence>
<dbReference type="Proteomes" id="UP000595437">
    <property type="component" value="Chromosome 9"/>
</dbReference>
<dbReference type="AlphaFoldDB" id="A0A7T8GYH7"/>
<evidence type="ECO:0000313" key="2">
    <source>
        <dbReference type="Proteomes" id="UP000595437"/>
    </source>
</evidence>
<sequence>MGLRPSELARSSGFISLAQNLEEKASRFYSTNIAIYWKRLIPMRIMAMNTPSFAPITPYRPCPSQSSFAPRKIQYSDSPQACICPRRRI</sequence>
<accession>A0A7T8GYH7</accession>
<protein>
    <submittedName>
        <fullName evidence="1">Uncharacterized protein</fullName>
    </submittedName>
</protein>
<reference evidence="2" key="1">
    <citation type="submission" date="2021-01" db="EMBL/GenBank/DDBJ databases">
        <title>Caligus Genome Assembly.</title>
        <authorList>
            <person name="Gallardo-Escarate C."/>
        </authorList>
    </citation>
    <scope>NUCLEOTIDE SEQUENCE [LARGE SCALE GENOMIC DNA]</scope>
</reference>
<name>A0A7T8GYH7_CALRO</name>
<proteinExistence type="predicted"/>
<dbReference type="EMBL" id="CP045898">
    <property type="protein sequence ID" value="QQP40199.1"/>
    <property type="molecule type" value="Genomic_DNA"/>
</dbReference>
<gene>
    <name evidence="1" type="ORF">FKW44_014173</name>
</gene>
<organism evidence="1 2">
    <name type="scientific">Caligus rogercresseyi</name>
    <name type="common">Sea louse</name>
    <dbReference type="NCBI Taxonomy" id="217165"/>
    <lineage>
        <taxon>Eukaryota</taxon>
        <taxon>Metazoa</taxon>
        <taxon>Ecdysozoa</taxon>
        <taxon>Arthropoda</taxon>
        <taxon>Crustacea</taxon>
        <taxon>Multicrustacea</taxon>
        <taxon>Hexanauplia</taxon>
        <taxon>Copepoda</taxon>
        <taxon>Siphonostomatoida</taxon>
        <taxon>Caligidae</taxon>
        <taxon>Caligus</taxon>
    </lineage>
</organism>